<keyword evidence="3" id="KW-1185">Reference proteome</keyword>
<dbReference type="OrthoDB" id="4405280at2759"/>
<evidence type="ECO:0000256" key="1">
    <source>
        <dbReference type="SAM" id="SignalP"/>
    </source>
</evidence>
<comment type="caution">
    <text evidence="2">The sequence shown here is derived from an EMBL/GenBank/DDBJ whole genome shotgun (WGS) entry which is preliminary data.</text>
</comment>
<organism evidence="2 3">
    <name type="scientific">Tieghemostelium lacteum</name>
    <name type="common">Slime mold</name>
    <name type="synonym">Dictyostelium lacteum</name>
    <dbReference type="NCBI Taxonomy" id="361077"/>
    <lineage>
        <taxon>Eukaryota</taxon>
        <taxon>Amoebozoa</taxon>
        <taxon>Evosea</taxon>
        <taxon>Eumycetozoa</taxon>
        <taxon>Dictyostelia</taxon>
        <taxon>Dictyosteliales</taxon>
        <taxon>Raperosteliaceae</taxon>
        <taxon>Tieghemostelium</taxon>
    </lineage>
</organism>
<feature type="chain" id="PRO_5007592858" description="Paramecium surface antigen repeat-containing protein" evidence="1">
    <location>
        <begin position="20"/>
        <end position="379"/>
    </location>
</feature>
<proteinExistence type="predicted"/>
<evidence type="ECO:0000313" key="3">
    <source>
        <dbReference type="Proteomes" id="UP000076078"/>
    </source>
</evidence>
<gene>
    <name evidence="2" type="ORF">DLAC_10666</name>
</gene>
<dbReference type="InParanoid" id="A0A151Z4G8"/>
<protein>
    <recommendedName>
        <fullName evidence="4">Paramecium surface antigen repeat-containing protein</fullName>
    </recommendedName>
</protein>
<dbReference type="AlphaFoldDB" id="A0A151Z4G8"/>
<dbReference type="PANTHER" id="PTHR33459">
    <property type="entry name" value="DD-GDCA PROTEIN"/>
    <property type="match status" value="1"/>
</dbReference>
<keyword evidence="1" id="KW-0732">Signal</keyword>
<dbReference type="PANTHER" id="PTHR33459:SF7">
    <property type="entry name" value="DD-GDCA PROTEIN"/>
    <property type="match status" value="1"/>
</dbReference>
<name>A0A151Z4G8_TIELA</name>
<feature type="signal peptide" evidence="1">
    <location>
        <begin position="1"/>
        <end position="19"/>
    </location>
</feature>
<reference evidence="2 3" key="1">
    <citation type="submission" date="2015-12" db="EMBL/GenBank/DDBJ databases">
        <title>Dictyostelia acquired genes for synthesis and detection of signals that induce cell-type specialization by lateral gene transfer from prokaryotes.</title>
        <authorList>
            <person name="Gloeckner G."/>
            <person name="Schaap P."/>
        </authorList>
    </citation>
    <scope>NUCLEOTIDE SEQUENCE [LARGE SCALE GENOMIC DNA]</scope>
    <source>
        <strain evidence="2 3">TK</strain>
    </source>
</reference>
<dbReference type="InterPro" id="IPR052326">
    <property type="entry name" value="Diff-Dev_Assoc_Protein"/>
</dbReference>
<evidence type="ECO:0008006" key="4">
    <source>
        <dbReference type="Google" id="ProtNLM"/>
    </source>
</evidence>
<evidence type="ECO:0000313" key="2">
    <source>
        <dbReference type="EMBL" id="KYQ88862.1"/>
    </source>
</evidence>
<dbReference type="EMBL" id="LODT01000047">
    <property type="protein sequence ID" value="KYQ88862.1"/>
    <property type="molecule type" value="Genomic_DNA"/>
</dbReference>
<accession>A0A151Z4G8</accession>
<dbReference type="Proteomes" id="UP000076078">
    <property type="component" value="Unassembled WGS sequence"/>
</dbReference>
<dbReference type="OMA" id="CINYLEC"/>
<sequence>MYKLTILLILVLFASIYSSQQCDELTCAGEGQECTTDYYSVSGLYLNDLNSNGDFKIKACGSGMVCSNQVCIKVVGEGEPCSNQICNGTTPCLFYGNGCQQGLVCYQKEAGTPATCQYLQYLTIGQECESTLQCLYTLECNQDSGVCEFNPKPRVLADDVQCYSTLQCAGGQYCNADGQCVDAGGAGAACTDSAQCQLNTGCLEGVCTDILSLGVGQVCENDYNIPLCNIANGLYCSDTGKCEQLPPVVQGNCSDSVNHACDVGQQCICSNAQTNEGQCTPITATNVGECVTAYKAFFNCMLENKSPSPYAMINMAAKPSPAMINCGEFYCSAVSSCQVQSVSNQCNTDVFAGTICETSSASSIQIISFISLIILLLSL</sequence>